<dbReference type="InterPro" id="IPR002669">
    <property type="entry name" value="UreD"/>
</dbReference>
<dbReference type="EMBL" id="QHHQ01000001">
    <property type="protein sequence ID" value="RAI04411.1"/>
    <property type="molecule type" value="Genomic_DNA"/>
</dbReference>
<comment type="function">
    <text evidence="3">Required for maturation of urease via the functional incorporation of the urease nickel metallocenter.</text>
</comment>
<sequence length="288" mass="29974">MTDQLFDQLSDRPVPARPADAPATLFQRSVGEAAVTVADKGGRVTTPTVRQAGSAKLRFPRMAPGSDSVEALILNISGGLVSGDRFRTEMAAEAHTLTVATLACERVYRCEDGPAEVLQVVRAGEGGTVRHLPQPTILFEGAKLRRRTLVDLAEGGGLTLCEGLVLGRAAMGERVTTADVRDRIEVRIAGRLVYVDAFGLTDEVIARASGPAALDGARGVGLVLHVGGGTADTARAALDGANARWGASTMGALTVVRVLAPDHTSLQDALGRASVALSGAPLPRAWQL</sequence>
<evidence type="ECO:0000256" key="3">
    <source>
        <dbReference type="HAMAP-Rule" id="MF_01384"/>
    </source>
</evidence>
<keyword evidence="3" id="KW-0963">Cytoplasm</keyword>
<dbReference type="AlphaFoldDB" id="A0A8B2P013"/>
<accession>A0A8B2P013</accession>
<dbReference type="Pfam" id="PF01774">
    <property type="entry name" value="UreD"/>
    <property type="match status" value="1"/>
</dbReference>
<evidence type="ECO:0000256" key="1">
    <source>
        <dbReference type="ARBA" id="ARBA00007177"/>
    </source>
</evidence>
<gene>
    <name evidence="3" type="primary">ureD</name>
    <name evidence="4" type="ORF">DLJ53_08225</name>
</gene>
<dbReference type="HAMAP" id="MF_01384">
    <property type="entry name" value="UreD"/>
    <property type="match status" value="1"/>
</dbReference>
<dbReference type="GO" id="GO:0016151">
    <property type="term" value="F:nickel cation binding"/>
    <property type="evidence" value="ECO:0007669"/>
    <property type="project" value="UniProtKB-UniRule"/>
</dbReference>
<comment type="subunit">
    <text evidence="3">UreD, UreF and UreG form a complex that acts as a GTP-hydrolysis-dependent molecular chaperone, activating the urease apoprotein by helping to assemble the nickel containing metallocenter of UreC. The UreE protein probably delivers the nickel.</text>
</comment>
<evidence type="ECO:0000256" key="2">
    <source>
        <dbReference type="ARBA" id="ARBA00023186"/>
    </source>
</evidence>
<keyword evidence="2 3" id="KW-0143">Chaperone</keyword>
<evidence type="ECO:0000313" key="4">
    <source>
        <dbReference type="EMBL" id="RAI04411.1"/>
    </source>
</evidence>
<name>A0A8B2P013_9HYPH</name>
<organism evidence="4 5">
    <name type="scientific">Acuticoccus sediminis</name>
    <dbReference type="NCBI Taxonomy" id="2184697"/>
    <lineage>
        <taxon>Bacteria</taxon>
        <taxon>Pseudomonadati</taxon>
        <taxon>Pseudomonadota</taxon>
        <taxon>Alphaproteobacteria</taxon>
        <taxon>Hyphomicrobiales</taxon>
        <taxon>Amorphaceae</taxon>
        <taxon>Acuticoccus</taxon>
    </lineage>
</organism>
<proteinExistence type="inferred from homology"/>
<dbReference type="PANTHER" id="PTHR33643:SF1">
    <property type="entry name" value="UREASE ACCESSORY PROTEIN D"/>
    <property type="match status" value="1"/>
</dbReference>
<protein>
    <recommendedName>
        <fullName evidence="3">Urease accessory protein UreD</fullName>
    </recommendedName>
</protein>
<keyword evidence="5" id="KW-1185">Reference proteome</keyword>
<comment type="caution">
    <text evidence="4">The sequence shown here is derived from an EMBL/GenBank/DDBJ whole genome shotgun (WGS) entry which is preliminary data.</text>
</comment>
<evidence type="ECO:0000313" key="5">
    <source>
        <dbReference type="Proteomes" id="UP000249590"/>
    </source>
</evidence>
<dbReference type="PANTHER" id="PTHR33643">
    <property type="entry name" value="UREASE ACCESSORY PROTEIN D"/>
    <property type="match status" value="1"/>
</dbReference>
<comment type="similarity">
    <text evidence="1 3">Belongs to the UreD family.</text>
</comment>
<comment type="subcellular location">
    <subcellularLocation>
        <location evidence="3">Cytoplasm</location>
    </subcellularLocation>
</comment>
<reference evidence="4 5" key="1">
    <citation type="submission" date="2018-05" db="EMBL/GenBank/DDBJ databases">
        <title>Acuticoccus sediminis sp. nov., isolated from deep-sea sediment of Indian Ocean.</title>
        <authorList>
            <person name="Liu X."/>
            <person name="Lai Q."/>
            <person name="Du Y."/>
            <person name="Sun F."/>
            <person name="Zhang X."/>
            <person name="Wang S."/>
            <person name="Shao Z."/>
        </authorList>
    </citation>
    <scope>NUCLEOTIDE SEQUENCE [LARGE SCALE GENOMIC DNA]</scope>
    <source>
        <strain evidence="4 5">PTG4-2</strain>
    </source>
</reference>
<keyword evidence="3" id="KW-0996">Nickel insertion</keyword>
<dbReference type="GO" id="GO:0005737">
    <property type="term" value="C:cytoplasm"/>
    <property type="evidence" value="ECO:0007669"/>
    <property type="project" value="UniProtKB-SubCell"/>
</dbReference>
<dbReference type="Proteomes" id="UP000249590">
    <property type="component" value="Unassembled WGS sequence"/>
</dbReference>